<evidence type="ECO:0000313" key="4">
    <source>
        <dbReference type="Proteomes" id="UP000070412"/>
    </source>
</evidence>
<dbReference type="OrthoDB" id="6516882at2759"/>
<evidence type="ECO:0000313" key="2">
    <source>
        <dbReference type="EMBL" id="KAF7488808.1"/>
    </source>
</evidence>
<feature type="region of interest" description="Disordered" evidence="1">
    <location>
        <begin position="212"/>
        <end position="269"/>
    </location>
</feature>
<feature type="region of interest" description="Disordered" evidence="1">
    <location>
        <begin position="67"/>
        <end position="133"/>
    </location>
</feature>
<feature type="compositionally biased region" description="Polar residues" evidence="1">
    <location>
        <begin position="234"/>
        <end position="248"/>
    </location>
</feature>
<dbReference type="EMBL" id="WVUK01000065">
    <property type="protein sequence ID" value="KAF7488808.1"/>
    <property type="molecule type" value="Genomic_DNA"/>
</dbReference>
<dbReference type="Proteomes" id="UP000070412">
    <property type="component" value="Unassembled WGS sequence"/>
</dbReference>
<dbReference type="EnsemblMetazoa" id="SSS_1934s_mrna">
    <property type="protein sequence ID" value="KAF7488808.1"/>
    <property type="gene ID" value="SSS_1934"/>
</dbReference>
<feature type="compositionally biased region" description="Polar residues" evidence="1">
    <location>
        <begin position="108"/>
        <end position="126"/>
    </location>
</feature>
<gene>
    <name evidence="2" type="ORF">SSS_1934</name>
</gene>
<reference evidence="2" key="2">
    <citation type="submission" date="2020-01" db="EMBL/GenBank/DDBJ databases">
        <authorList>
            <person name="Korhonen P.K.K."/>
            <person name="Guangxu M.G."/>
            <person name="Wang T.W."/>
            <person name="Stroehlein A.J.S."/>
            <person name="Young N.D."/>
            <person name="Ang C.-S.A."/>
            <person name="Fernando D.W.F."/>
            <person name="Lu H.L."/>
            <person name="Taylor S.T."/>
            <person name="Ehtesham M.E.M."/>
            <person name="Najaraj S.H.N."/>
            <person name="Harsha G.H.G."/>
            <person name="Madugundu A.M."/>
            <person name="Renuse S.R."/>
            <person name="Holt D.H."/>
            <person name="Pandey A.P."/>
            <person name="Papenfuss A.P."/>
            <person name="Gasser R.B.G."/>
            <person name="Fischer K.F."/>
        </authorList>
    </citation>
    <scope>NUCLEOTIDE SEQUENCE</scope>
    <source>
        <strain evidence="2">SSS_KF_BRIS2020</strain>
    </source>
</reference>
<feature type="compositionally biased region" description="Basic residues" evidence="1">
    <location>
        <begin position="67"/>
        <end position="86"/>
    </location>
</feature>
<proteinExistence type="predicted"/>
<keyword evidence="4" id="KW-1185">Reference proteome</keyword>
<name>A0A834R2N0_SARSC</name>
<feature type="compositionally biased region" description="Polar residues" evidence="1">
    <location>
        <begin position="289"/>
        <end position="305"/>
    </location>
</feature>
<feature type="compositionally biased region" description="Basic residues" evidence="1">
    <location>
        <begin position="94"/>
        <end position="107"/>
    </location>
</feature>
<sequence>MSKILPYNGTNDPNDDLFVENVSEKNVYIHENRFNGEEDDICPRYRKWIRRISGSQANETINYYRQNKAHHHHKHRQHHRPIRHRPAFKETSTKHIRRHSRRRRSHSKPNNCDNGSISSQRRSSLTKPLRSRSMFARIKQKGRNFGIRCKTSVELWKKWIKRGSNIDTTFDSEASSSSNSTILNLETPNNAQQKRRGFSFLKKSIINEVIPEEDEEEEERMINKSKSTTKDPIKQTSSAMKSSFTVTKLNEKSDHLGTENGESTRDREQKASNLMWNVLTKARLTKSHSNISKSFSDETASTSRNEFNDRDENVDDLDRIETFTQNSQAIENADESVDYYSGEERDKRGESSTSTKNSIQSKKIITRAFRKLLFLF</sequence>
<reference evidence="4" key="1">
    <citation type="journal article" date="2020" name="PLoS Negl. Trop. Dis.">
        <title>High-quality nuclear genome for Sarcoptes scabiei-A critical resource for a neglected parasite.</title>
        <authorList>
            <person name="Korhonen P.K."/>
            <person name="Gasser R.B."/>
            <person name="Ma G."/>
            <person name="Wang T."/>
            <person name="Stroehlein A.J."/>
            <person name="Young N.D."/>
            <person name="Ang C.S."/>
            <person name="Fernando D.D."/>
            <person name="Lu H.C."/>
            <person name="Taylor S."/>
            <person name="Reynolds S.L."/>
            <person name="Mofiz E."/>
            <person name="Najaraj S.H."/>
            <person name="Gowda H."/>
            <person name="Madugundu A."/>
            <person name="Renuse S."/>
            <person name="Holt D."/>
            <person name="Pandey A."/>
            <person name="Papenfuss A.T."/>
            <person name="Fischer K."/>
        </authorList>
    </citation>
    <scope>NUCLEOTIDE SEQUENCE [LARGE SCALE GENOMIC DNA]</scope>
</reference>
<reference evidence="3" key="3">
    <citation type="submission" date="2022-06" db="UniProtKB">
        <authorList>
            <consortium name="EnsemblMetazoa"/>
        </authorList>
    </citation>
    <scope>IDENTIFICATION</scope>
</reference>
<feature type="region of interest" description="Disordered" evidence="1">
    <location>
        <begin position="289"/>
        <end position="314"/>
    </location>
</feature>
<organism evidence="2">
    <name type="scientific">Sarcoptes scabiei</name>
    <name type="common">Itch mite</name>
    <name type="synonym">Acarus scabiei</name>
    <dbReference type="NCBI Taxonomy" id="52283"/>
    <lineage>
        <taxon>Eukaryota</taxon>
        <taxon>Metazoa</taxon>
        <taxon>Ecdysozoa</taxon>
        <taxon>Arthropoda</taxon>
        <taxon>Chelicerata</taxon>
        <taxon>Arachnida</taxon>
        <taxon>Acari</taxon>
        <taxon>Acariformes</taxon>
        <taxon>Sarcoptiformes</taxon>
        <taxon>Astigmata</taxon>
        <taxon>Psoroptidia</taxon>
        <taxon>Sarcoptoidea</taxon>
        <taxon>Sarcoptidae</taxon>
        <taxon>Sarcoptinae</taxon>
        <taxon>Sarcoptes</taxon>
    </lineage>
</organism>
<evidence type="ECO:0000313" key="3">
    <source>
        <dbReference type="EnsemblMetazoa" id="KAF7488808.1"/>
    </source>
</evidence>
<protein>
    <submittedName>
        <fullName evidence="2 3">Uncharacterized protein</fullName>
    </submittedName>
</protein>
<accession>A0A834R2N0</accession>
<feature type="region of interest" description="Disordered" evidence="1">
    <location>
        <begin position="333"/>
        <end position="359"/>
    </location>
</feature>
<dbReference type="AlphaFoldDB" id="A0A834R2N0"/>
<feature type="compositionally biased region" description="Basic and acidic residues" evidence="1">
    <location>
        <begin position="249"/>
        <end position="269"/>
    </location>
</feature>
<evidence type="ECO:0000256" key="1">
    <source>
        <dbReference type="SAM" id="MobiDB-lite"/>
    </source>
</evidence>